<evidence type="ECO:0000313" key="3">
    <source>
        <dbReference type="Proteomes" id="UP000092583"/>
    </source>
</evidence>
<dbReference type="EMBL" id="KV700091">
    <property type="protein sequence ID" value="OCF56345.1"/>
    <property type="molecule type" value="Genomic_DNA"/>
</dbReference>
<feature type="region of interest" description="Disordered" evidence="1">
    <location>
        <begin position="1"/>
        <end position="34"/>
    </location>
</feature>
<evidence type="ECO:0000313" key="2">
    <source>
        <dbReference type="EMBL" id="OCF56345.1"/>
    </source>
</evidence>
<reference evidence="2 3" key="1">
    <citation type="submission" date="2013-07" db="EMBL/GenBank/DDBJ databases">
        <title>The Genome Sequence of Kwoniella mangroviensis CBS10435.</title>
        <authorList>
            <consortium name="The Broad Institute Genome Sequencing Platform"/>
            <person name="Cuomo C."/>
            <person name="Litvintseva A."/>
            <person name="Chen Y."/>
            <person name="Heitman J."/>
            <person name="Sun S."/>
            <person name="Springer D."/>
            <person name="Dromer F."/>
            <person name="Young S.K."/>
            <person name="Zeng Q."/>
            <person name="Gargeya S."/>
            <person name="Fitzgerald M."/>
            <person name="Abouelleil A."/>
            <person name="Alvarado L."/>
            <person name="Berlin A.M."/>
            <person name="Chapman S.B."/>
            <person name="Dewar J."/>
            <person name="Goldberg J."/>
            <person name="Griggs A."/>
            <person name="Gujja S."/>
            <person name="Hansen M."/>
            <person name="Howarth C."/>
            <person name="Imamovic A."/>
            <person name="Larimer J."/>
            <person name="McCowan C."/>
            <person name="Murphy C."/>
            <person name="Pearson M."/>
            <person name="Priest M."/>
            <person name="Roberts A."/>
            <person name="Saif S."/>
            <person name="Shea T."/>
            <person name="Sykes S."/>
            <person name="Wortman J."/>
            <person name="Nusbaum C."/>
            <person name="Birren B."/>
        </authorList>
    </citation>
    <scope>NUCLEOTIDE SEQUENCE [LARGE SCALE GENOMIC DNA]</scope>
    <source>
        <strain evidence="2 3">CBS 10435</strain>
    </source>
</reference>
<keyword evidence="3" id="KW-1185">Reference proteome</keyword>
<dbReference type="Proteomes" id="UP000092583">
    <property type="component" value="Unassembled WGS sequence"/>
</dbReference>
<proteinExistence type="predicted"/>
<accession>A0A1B9IL96</accession>
<sequence>MPSSVTSSTSSSNDDSGSDAPLSPGSVSTVSSAGSYDPSIDLSKLNISPSSSSPVPNSSITPIRDQWRISPHRLRLSSCPCTSLKAKKFQTMVTAEDYLKFNMDRFDKLLTRLCKISNIPPITQNVGLVLRGLRERGYELFHFVGRTLTQEESGNGRSGMSICLMVPDPNDTLVGHKILAEILIQSRIIGKGKEQYETASRFYEDYTDWILIQPYEYLSDTRIRKFEYVIPDKTENKSRETIINDLLSKIRHVYSGLTFHAGEIIPVITRTTKELMEDGRRVYAFEMELVYRKSSTDRYIKMIRIGLKVFPSQMNKSNSVSSSKAKKEEDIGAIILLELRDDKIKNTLVMYKDDWPVFHSYRDVIPPPDLSGLERLIEH</sequence>
<feature type="region of interest" description="Disordered" evidence="1">
    <location>
        <begin position="45"/>
        <end position="64"/>
    </location>
</feature>
<gene>
    <name evidence="2" type="ORF">L486_06287</name>
</gene>
<name>A0A1B9IL96_9TREE</name>
<feature type="compositionally biased region" description="Low complexity" evidence="1">
    <location>
        <begin position="47"/>
        <end position="63"/>
    </location>
</feature>
<dbReference type="OrthoDB" id="2564154at2759"/>
<organism evidence="2 3">
    <name type="scientific">Kwoniella mangroviensis CBS 10435</name>
    <dbReference type="NCBI Taxonomy" id="1331196"/>
    <lineage>
        <taxon>Eukaryota</taxon>
        <taxon>Fungi</taxon>
        <taxon>Dikarya</taxon>
        <taxon>Basidiomycota</taxon>
        <taxon>Agaricomycotina</taxon>
        <taxon>Tremellomycetes</taxon>
        <taxon>Tremellales</taxon>
        <taxon>Cryptococcaceae</taxon>
        <taxon>Kwoniella</taxon>
    </lineage>
</organism>
<dbReference type="AlphaFoldDB" id="A0A1B9IL96"/>
<evidence type="ECO:0000256" key="1">
    <source>
        <dbReference type="SAM" id="MobiDB-lite"/>
    </source>
</evidence>
<feature type="compositionally biased region" description="Low complexity" evidence="1">
    <location>
        <begin position="1"/>
        <end position="19"/>
    </location>
</feature>
<feature type="compositionally biased region" description="Polar residues" evidence="1">
    <location>
        <begin position="25"/>
        <end position="34"/>
    </location>
</feature>
<protein>
    <submittedName>
        <fullName evidence="2">Uncharacterized protein</fullName>
    </submittedName>
</protein>
<reference evidence="3" key="2">
    <citation type="submission" date="2013-12" db="EMBL/GenBank/DDBJ databases">
        <title>Evolution of pathogenesis and genome organization in the Tremellales.</title>
        <authorList>
            <person name="Cuomo C."/>
            <person name="Litvintseva A."/>
            <person name="Heitman J."/>
            <person name="Chen Y."/>
            <person name="Sun S."/>
            <person name="Springer D."/>
            <person name="Dromer F."/>
            <person name="Young S."/>
            <person name="Zeng Q."/>
            <person name="Chapman S."/>
            <person name="Gujja S."/>
            <person name="Saif S."/>
            <person name="Birren B."/>
        </authorList>
    </citation>
    <scope>NUCLEOTIDE SEQUENCE [LARGE SCALE GENOMIC DNA]</scope>
    <source>
        <strain evidence="3">CBS 10435</strain>
    </source>
</reference>